<evidence type="ECO:0000256" key="6">
    <source>
        <dbReference type="ARBA" id="ARBA00023136"/>
    </source>
</evidence>
<protein>
    <submittedName>
        <fullName evidence="8">Type IV secretory system conjugative DNA transfer family protein</fullName>
    </submittedName>
</protein>
<dbReference type="Gene3D" id="3.40.50.300">
    <property type="entry name" value="P-loop containing nucleotide triphosphate hydrolases"/>
    <property type="match status" value="1"/>
</dbReference>
<evidence type="ECO:0000256" key="2">
    <source>
        <dbReference type="ARBA" id="ARBA00008806"/>
    </source>
</evidence>
<organism evidence="8 9">
    <name type="scientific">Roseovarius ramblicola</name>
    <dbReference type="NCBI Taxonomy" id="2022336"/>
    <lineage>
        <taxon>Bacteria</taxon>
        <taxon>Pseudomonadati</taxon>
        <taxon>Pseudomonadota</taxon>
        <taxon>Alphaproteobacteria</taxon>
        <taxon>Rhodobacterales</taxon>
        <taxon>Roseobacteraceae</taxon>
        <taxon>Roseovarius</taxon>
    </lineage>
</organism>
<evidence type="ECO:0000256" key="1">
    <source>
        <dbReference type="ARBA" id="ARBA00004651"/>
    </source>
</evidence>
<keyword evidence="4 7" id="KW-0812">Transmembrane</keyword>
<comment type="subcellular location">
    <subcellularLocation>
        <location evidence="1">Cell membrane</location>
        <topology evidence="1">Multi-pass membrane protein</topology>
    </subcellularLocation>
</comment>
<dbReference type="RefSeq" id="WP_377071277.1">
    <property type="nucleotide sequence ID" value="NZ_JBHMEC010000038.1"/>
</dbReference>
<dbReference type="Proteomes" id="UP001589670">
    <property type="component" value="Unassembled WGS sequence"/>
</dbReference>
<keyword evidence="3" id="KW-1003">Cell membrane</keyword>
<evidence type="ECO:0000256" key="7">
    <source>
        <dbReference type="SAM" id="Phobius"/>
    </source>
</evidence>
<comment type="similarity">
    <text evidence="2">Belongs to the VirD4/TraG family.</text>
</comment>
<reference evidence="8 9" key="1">
    <citation type="submission" date="2024-09" db="EMBL/GenBank/DDBJ databases">
        <authorList>
            <person name="Sun Q."/>
            <person name="Mori K."/>
        </authorList>
    </citation>
    <scope>NUCLEOTIDE SEQUENCE [LARGE SCALE GENOMIC DNA]</scope>
    <source>
        <strain evidence="8 9">CECT 9424</strain>
    </source>
</reference>
<dbReference type="PANTHER" id="PTHR37937">
    <property type="entry name" value="CONJUGATIVE TRANSFER: DNA TRANSPORT"/>
    <property type="match status" value="1"/>
</dbReference>
<dbReference type="Pfam" id="PF02534">
    <property type="entry name" value="T4SS-DNA_transf"/>
    <property type="match status" value="1"/>
</dbReference>
<evidence type="ECO:0000256" key="3">
    <source>
        <dbReference type="ARBA" id="ARBA00022475"/>
    </source>
</evidence>
<gene>
    <name evidence="8" type="ORF">ACFFU4_18000</name>
</gene>
<keyword evidence="5 7" id="KW-1133">Transmembrane helix</keyword>
<keyword evidence="9" id="KW-1185">Reference proteome</keyword>
<sequence length="525" mass="58843">MRWRFKEDATTHGSASYLSLYTALQKNLFRRNGMIVGDWSFADLPIYYDDTHAITFGPSGSGKGTAAIVPAILDRPFAFINDPGGENAAIAIKQWRAQGYKVAVINPFGMHPEKPWALPRQGFNPMDILDPTDPQFAAHAELLAEMLTPRSGRENGSSQFFKDTGQTFKQALIIHIRTARPRDEHHLGTLYELVNLPADGWEKLLEAMQADPVADGLVAAEAAAMERREAQAPEEFSAIMSTIQQDLRWLADPLVRRNLKRSDVDFGALKGTDRRGQRVKGCIIAVVLPLEYSETHAAIPRLAMGCAIWTMQRAPLAREKVLFVIDEAAALRKISRFPNWLATLRKYRVVLWPIFQNIGQVKALYGQEWQGFIANCGLRQFLGAADLETAEYIHRLVGERTAESRSVNAEGKASTSETRRPLLTVDEILHFDGDKQIAFIGNLKPAVLRKTRYWQRAALRGQFHRNPYQSGRTPPAFGALARRLWGKALYATAFLLAPHPVAALIYLAGLGYGLFRLWEFARHVL</sequence>
<proteinExistence type="inferred from homology"/>
<comment type="caution">
    <text evidence="8">The sequence shown here is derived from an EMBL/GenBank/DDBJ whole genome shotgun (WGS) entry which is preliminary data.</text>
</comment>
<feature type="transmembrane region" description="Helical" evidence="7">
    <location>
        <begin position="488"/>
        <end position="515"/>
    </location>
</feature>
<dbReference type="SUPFAM" id="SSF52540">
    <property type="entry name" value="P-loop containing nucleoside triphosphate hydrolases"/>
    <property type="match status" value="1"/>
</dbReference>
<keyword evidence="6 7" id="KW-0472">Membrane</keyword>
<dbReference type="InterPro" id="IPR051539">
    <property type="entry name" value="T4SS-coupling_protein"/>
</dbReference>
<accession>A0ABV5I6D6</accession>
<dbReference type="InterPro" id="IPR027417">
    <property type="entry name" value="P-loop_NTPase"/>
</dbReference>
<evidence type="ECO:0000313" key="9">
    <source>
        <dbReference type="Proteomes" id="UP001589670"/>
    </source>
</evidence>
<name>A0ABV5I6D6_9RHOB</name>
<dbReference type="CDD" id="cd01127">
    <property type="entry name" value="TrwB_TraG_TraD_VirD4"/>
    <property type="match status" value="1"/>
</dbReference>
<evidence type="ECO:0000256" key="5">
    <source>
        <dbReference type="ARBA" id="ARBA00022989"/>
    </source>
</evidence>
<evidence type="ECO:0000256" key="4">
    <source>
        <dbReference type="ARBA" id="ARBA00022692"/>
    </source>
</evidence>
<dbReference type="InterPro" id="IPR003688">
    <property type="entry name" value="TraG/VirD4"/>
</dbReference>
<evidence type="ECO:0000313" key="8">
    <source>
        <dbReference type="EMBL" id="MFB9151646.1"/>
    </source>
</evidence>
<dbReference type="EMBL" id="JBHMEC010000038">
    <property type="protein sequence ID" value="MFB9151646.1"/>
    <property type="molecule type" value="Genomic_DNA"/>
</dbReference>
<dbReference type="PANTHER" id="PTHR37937:SF1">
    <property type="entry name" value="CONJUGATIVE TRANSFER: DNA TRANSPORT"/>
    <property type="match status" value="1"/>
</dbReference>